<dbReference type="InterPro" id="IPR001077">
    <property type="entry name" value="COMT_C"/>
</dbReference>
<dbReference type="SUPFAM" id="SSF53335">
    <property type="entry name" value="S-adenosyl-L-methionine-dependent methyltransferases"/>
    <property type="match status" value="1"/>
</dbReference>
<evidence type="ECO:0000313" key="6">
    <source>
        <dbReference type="Proteomes" id="UP001583177"/>
    </source>
</evidence>
<keyword evidence="3" id="KW-0949">S-adenosyl-L-methionine</keyword>
<evidence type="ECO:0000256" key="3">
    <source>
        <dbReference type="ARBA" id="ARBA00022691"/>
    </source>
</evidence>
<keyword evidence="1" id="KW-0489">Methyltransferase</keyword>
<proteinExistence type="predicted"/>
<dbReference type="InterPro" id="IPR029063">
    <property type="entry name" value="SAM-dependent_MTases_sf"/>
</dbReference>
<organism evidence="5 6">
    <name type="scientific">Diaporthe australafricana</name>
    <dbReference type="NCBI Taxonomy" id="127596"/>
    <lineage>
        <taxon>Eukaryota</taxon>
        <taxon>Fungi</taxon>
        <taxon>Dikarya</taxon>
        <taxon>Ascomycota</taxon>
        <taxon>Pezizomycotina</taxon>
        <taxon>Sordariomycetes</taxon>
        <taxon>Sordariomycetidae</taxon>
        <taxon>Diaporthales</taxon>
        <taxon>Diaporthaceae</taxon>
        <taxon>Diaporthe</taxon>
    </lineage>
</organism>
<name>A0ABR3WTY9_9PEZI</name>
<keyword evidence="6" id="KW-1185">Reference proteome</keyword>
<accession>A0ABR3WTY9</accession>
<dbReference type="PANTHER" id="PTHR43712">
    <property type="entry name" value="PUTATIVE (AFU_ORTHOLOGUE AFUA_4G14580)-RELATED"/>
    <property type="match status" value="1"/>
</dbReference>
<dbReference type="EMBL" id="JAWRVE010000053">
    <property type="protein sequence ID" value="KAL1866880.1"/>
    <property type="molecule type" value="Genomic_DNA"/>
</dbReference>
<dbReference type="PANTHER" id="PTHR43712:SF16">
    <property type="entry name" value="O-METHYLTRANSFERASE ELCB"/>
    <property type="match status" value="1"/>
</dbReference>
<feature type="domain" description="O-methyltransferase C-terminal" evidence="4">
    <location>
        <begin position="190"/>
        <end position="405"/>
    </location>
</feature>
<dbReference type="Pfam" id="PF00891">
    <property type="entry name" value="Methyltransf_2"/>
    <property type="match status" value="1"/>
</dbReference>
<evidence type="ECO:0000259" key="4">
    <source>
        <dbReference type="Pfam" id="PF00891"/>
    </source>
</evidence>
<evidence type="ECO:0000256" key="1">
    <source>
        <dbReference type="ARBA" id="ARBA00022603"/>
    </source>
</evidence>
<dbReference type="Proteomes" id="UP001583177">
    <property type="component" value="Unassembled WGS sequence"/>
</dbReference>
<sequence length="429" mass="47424">MSAVAPNGHAPVATARNTAISDVKDATEQLNAAVKSFATSNESITDAMDKSQRQQVIDAAQRVLNAVKRPDDVWVDMNMDIARFAAGQLFYKWGAFEAIPVEGSISYQDLAVATKSEEALLRRVGGVLVSQGFLKQTGQDDILHTQKSLGYRSENPSSHVFHMSWTNAFVPYARLPEYFEQYGRKEPQKTNHVPFSFAHGRPELAFYELIAEDEAWVGSFLKGMSHVESRMPVTAGAYDFSWLVAALEAEALPPGSSDRAVLVDVGGGKGGAIRAIRGEFPALPAHRCVLEDRPETLEAGEALGEPELEGVRRVALDFHKDQPVKGAYTYWMRRCFHNYSDDVSRNMLRIIVDAMADDSRLLIQEDVLGNPPHQWAAYLDFMMLGLGGKQRTLENWERLLGSVGLRIASVARGEGPWKSLSVIEAVKQD</sequence>
<dbReference type="Gene3D" id="3.40.50.150">
    <property type="entry name" value="Vaccinia Virus protein VP39"/>
    <property type="match status" value="1"/>
</dbReference>
<protein>
    <recommendedName>
        <fullName evidence="4">O-methyltransferase C-terminal domain-containing protein</fullName>
    </recommendedName>
</protein>
<comment type="caution">
    <text evidence="5">The sequence shown here is derived from an EMBL/GenBank/DDBJ whole genome shotgun (WGS) entry which is preliminary data.</text>
</comment>
<evidence type="ECO:0000256" key="2">
    <source>
        <dbReference type="ARBA" id="ARBA00022679"/>
    </source>
</evidence>
<keyword evidence="2" id="KW-0808">Transferase</keyword>
<evidence type="ECO:0000313" key="5">
    <source>
        <dbReference type="EMBL" id="KAL1866880.1"/>
    </source>
</evidence>
<dbReference type="InterPro" id="IPR016461">
    <property type="entry name" value="COMT-like"/>
</dbReference>
<reference evidence="5 6" key="1">
    <citation type="journal article" date="2024" name="IMA Fungus">
        <title>IMA Genome - F19 : A genome assembly and annotation guide to empower mycologists, including annotated draft genome sequences of Ceratocystis pirilliformis, Diaporthe australafricana, Fusarium ophioides, Paecilomyces lecythidis, and Sporothrix stenoceras.</title>
        <authorList>
            <person name="Aylward J."/>
            <person name="Wilson A.M."/>
            <person name="Visagie C.M."/>
            <person name="Spraker J."/>
            <person name="Barnes I."/>
            <person name="Buitendag C."/>
            <person name="Ceriani C."/>
            <person name="Del Mar Angel L."/>
            <person name="du Plessis D."/>
            <person name="Fuchs T."/>
            <person name="Gasser K."/>
            <person name="Kramer D."/>
            <person name="Li W."/>
            <person name="Munsamy K."/>
            <person name="Piso A."/>
            <person name="Price J.L."/>
            <person name="Sonnekus B."/>
            <person name="Thomas C."/>
            <person name="van der Nest A."/>
            <person name="van Dijk A."/>
            <person name="van Heerden A."/>
            <person name="van Vuuren N."/>
            <person name="Yilmaz N."/>
            <person name="Duong T.A."/>
            <person name="van der Merwe N.A."/>
            <person name="Wingfield M.J."/>
            <person name="Wingfield B.D."/>
        </authorList>
    </citation>
    <scope>NUCLEOTIDE SEQUENCE [LARGE SCALE GENOMIC DNA]</scope>
    <source>
        <strain evidence="5 6">CMW 18300</strain>
    </source>
</reference>
<gene>
    <name evidence="5" type="ORF">Daus18300_006583</name>
</gene>
<dbReference type="PROSITE" id="PS51683">
    <property type="entry name" value="SAM_OMT_II"/>
    <property type="match status" value="1"/>
</dbReference>